<sequence length="359" mass="41342">MASPPSKLNMSKLLGSASRLVKVLELRGTLSGKIPDEIFKLYHLKYLGLKHTKVNFVPRLIQKLENLETLDLRDTNVTELPVEILKLRRLRHLLVYHYQSHRSYWAFENVRSCKAPYRIGCFSSLQTLLGIEATQAGDTTIVKEIGKLTQLRTLGIMKLRKEDGPGLCISLTKLTSLHELYISSNQEREIIDLQYSMSPTPPITILTLINDDPLESLHYLPNLLELELLHVYEGEGLWFKASGFEKLKKIWIIRLNQLRWVKVEKGSMPFLQEMYMWNCKLVEEVPLGIEHLTNLECINFTDMSEGFVTTLEKQKEEGGDQFVNSIISTSRILVNYMHINFACGSTKLFSYDCENNYII</sequence>
<dbReference type="SUPFAM" id="SSF52058">
    <property type="entry name" value="L domain-like"/>
    <property type="match status" value="1"/>
</dbReference>
<feature type="domain" description="Disease resistance R13L4/SHOC-2-like LRR" evidence="2">
    <location>
        <begin position="19"/>
        <end position="190"/>
    </location>
</feature>
<dbReference type="Pfam" id="PF23598">
    <property type="entry name" value="LRR_14"/>
    <property type="match status" value="1"/>
</dbReference>
<comment type="caution">
    <text evidence="3">The sequence shown here is derived from an EMBL/GenBank/DDBJ whole genome shotgun (WGS) entry which is preliminary data.</text>
</comment>
<evidence type="ECO:0000256" key="1">
    <source>
        <dbReference type="ARBA" id="ARBA00022737"/>
    </source>
</evidence>
<evidence type="ECO:0000313" key="4">
    <source>
        <dbReference type="Proteomes" id="UP000826271"/>
    </source>
</evidence>
<dbReference type="PANTHER" id="PTHR47186">
    <property type="entry name" value="LEUCINE-RICH REPEAT-CONTAINING PROTEIN 57"/>
    <property type="match status" value="1"/>
</dbReference>
<dbReference type="EMBL" id="WHWC01000010">
    <property type="protein sequence ID" value="KAG8375193.1"/>
    <property type="molecule type" value="Genomic_DNA"/>
</dbReference>
<gene>
    <name evidence="3" type="ORF">BUALT_Bualt10G0074800</name>
</gene>
<dbReference type="Gene3D" id="3.80.10.10">
    <property type="entry name" value="Ribonuclease Inhibitor"/>
    <property type="match status" value="2"/>
</dbReference>
<dbReference type="InterPro" id="IPR055414">
    <property type="entry name" value="LRR_R13L4/SHOC2-like"/>
</dbReference>
<dbReference type="AlphaFoldDB" id="A0AAV6WXY2"/>
<protein>
    <recommendedName>
        <fullName evidence="2">Disease resistance R13L4/SHOC-2-like LRR domain-containing protein</fullName>
    </recommendedName>
</protein>
<evidence type="ECO:0000259" key="2">
    <source>
        <dbReference type="Pfam" id="PF23598"/>
    </source>
</evidence>
<dbReference type="Proteomes" id="UP000826271">
    <property type="component" value="Unassembled WGS sequence"/>
</dbReference>
<organism evidence="3 4">
    <name type="scientific">Buddleja alternifolia</name>
    <dbReference type="NCBI Taxonomy" id="168488"/>
    <lineage>
        <taxon>Eukaryota</taxon>
        <taxon>Viridiplantae</taxon>
        <taxon>Streptophyta</taxon>
        <taxon>Embryophyta</taxon>
        <taxon>Tracheophyta</taxon>
        <taxon>Spermatophyta</taxon>
        <taxon>Magnoliopsida</taxon>
        <taxon>eudicotyledons</taxon>
        <taxon>Gunneridae</taxon>
        <taxon>Pentapetalae</taxon>
        <taxon>asterids</taxon>
        <taxon>lamiids</taxon>
        <taxon>Lamiales</taxon>
        <taxon>Scrophulariaceae</taxon>
        <taxon>Buddlejeae</taxon>
        <taxon>Buddleja</taxon>
    </lineage>
</organism>
<keyword evidence="4" id="KW-1185">Reference proteome</keyword>
<keyword evidence="1" id="KW-0677">Repeat</keyword>
<accession>A0AAV6WXY2</accession>
<name>A0AAV6WXY2_9LAMI</name>
<proteinExistence type="predicted"/>
<evidence type="ECO:0000313" key="3">
    <source>
        <dbReference type="EMBL" id="KAG8375193.1"/>
    </source>
</evidence>
<dbReference type="PANTHER" id="PTHR47186:SF3">
    <property type="entry name" value="OS09G0267800 PROTEIN"/>
    <property type="match status" value="1"/>
</dbReference>
<dbReference type="InterPro" id="IPR032675">
    <property type="entry name" value="LRR_dom_sf"/>
</dbReference>
<reference evidence="3" key="1">
    <citation type="submission" date="2019-10" db="EMBL/GenBank/DDBJ databases">
        <authorList>
            <person name="Zhang R."/>
            <person name="Pan Y."/>
            <person name="Wang J."/>
            <person name="Ma R."/>
            <person name="Yu S."/>
        </authorList>
    </citation>
    <scope>NUCLEOTIDE SEQUENCE</scope>
    <source>
        <strain evidence="3">LA-IB0</strain>
        <tissue evidence="3">Leaf</tissue>
    </source>
</reference>